<accession>A0A401HS24</accession>
<dbReference type="EMBL" id="BFAX01000005">
    <property type="protein sequence ID" value="GBF37010.1"/>
    <property type="molecule type" value="Genomic_DNA"/>
</dbReference>
<dbReference type="AlphaFoldDB" id="A0A401HS24"/>
<evidence type="ECO:0000256" key="1">
    <source>
        <dbReference type="SAM" id="Coils"/>
    </source>
</evidence>
<dbReference type="Pfam" id="PF25274">
    <property type="entry name" value="MJ0548_C"/>
    <property type="match status" value="1"/>
</dbReference>
<evidence type="ECO:0000313" key="4">
    <source>
        <dbReference type="EMBL" id="GBF37010.1"/>
    </source>
</evidence>
<evidence type="ECO:0000313" key="5">
    <source>
        <dbReference type="Proteomes" id="UP000290527"/>
    </source>
</evidence>
<sequence length="294" mass="33768">MEMSIVIGYYGNNGAVIGGDKRNIIFRGDPKKREELEKKLYSGKIKDEEELKKVAEELGVKVYIEDERVKVKKINNTLVGEVRSIGADSRRRRMYLTKGMCVIVDILNDDVIGKSVKRGNGVIIFGNKHLKEIARKELRKYMYDFTRMGIGEVKDVIEGVLKRCCRGPTSSKDFDILYIDEGEKDLEKVIEEDLEELRRYREELRQKMIDFRKVLAIVDKIENNGEVGIIKDGKLVLNEDHLAIDKICPNPRQFREIEIEGDVEDGDIVVIENGTLKVKGKDAILKTNYIICRK</sequence>
<proteinExistence type="predicted"/>
<protein>
    <recommendedName>
        <fullName evidence="6">DUF2121 domain-containing protein</fullName>
    </recommendedName>
</protein>
<organism evidence="4 5">
    <name type="scientific">Methanofervidicoccus abyssi</name>
    <dbReference type="NCBI Taxonomy" id="2082189"/>
    <lineage>
        <taxon>Archaea</taxon>
        <taxon>Methanobacteriati</taxon>
        <taxon>Methanobacteriota</taxon>
        <taxon>Methanomada group</taxon>
        <taxon>Methanococci</taxon>
        <taxon>Methanococcales</taxon>
        <taxon>Methanofervidicoccus</taxon>
    </lineage>
</organism>
<dbReference type="InterPro" id="IPR057262">
    <property type="entry name" value="MJ0548_N"/>
</dbReference>
<dbReference type="Proteomes" id="UP000290527">
    <property type="component" value="Unassembled WGS sequence"/>
</dbReference>
<evidence type="ECO:0008006" key="6">
    <source>
        <dbReference type="Google" id="ProtNLM"/>
    </source>
</evidence>
<keyword evidence="5" id="KW-1185">Reference proteome</keyword>
<dbReference type="InterPro" id="IPR016754">
    <property type="entry name" value="MJ0548-like"/>
</dbReference>
<name>A0A401HS24_9EURY</name>
<keyword evidence="1" id="KW-0175">Coiled coil</keyword>
<feature type="coiled-coil region" evidence="1">
    <location>
        <begin position="183"/>
        <end position="214"/>
    </location>
</feature>
<evidence type="ECO:0000259" key="3">
    <source>
        <dbReference type="Pfam" id="PF25274"/>
    </source>
</evidence>
<dbReference type="Pfam" id="PF09894">
    <property type="entry name" value="MJ0548_N"/>
    <property type="match status" value="1"/>
</dbReference>
<evidence type="ECO:0000259" key="2">
    <source>
        <dbReference type="Pfam" id="PF09894"/>
    </source>
</evidence>
<feature type="domain" description="Connectase MJ0548-like N-terminal" evidence="2">
    <location>
        <begin position="3"/>
        <end position="195"/>
    </location>
</feature>
<reference evidence="4 5" key="1">
    <citation type="journal article" date="2019" name="Int. J. Syst. Evol. Microbiol.">
        <title>Methanofervidicoccus abyssi gen. nov., sp. nov., a hydrogenotrophic methanogen, isolated from a hydrothermal vent chimney in the Mid-Cayman Spreading Center, the Caribbean Sea.</title>
        <authorList>
            <person name="Sakai S."/>
            <person name="Takaki Y."/>
            <person name="Miyazaki M."/>
            <person name="Ogawara M."/>
            <person name="Yanagawa K."/>
            <person name="Miyazaki J."/>
            <person name="Takai K."/>
        </authorList>
    </citation>
    <scope>NUCLEOTIDE SEQUENCE [LARGE SCALE GENOMIC DNA]</scope>
    <source>
        <strain evidence="4 5">HHB</strain>
    </source>
</reference>
<gene>
    <name evidence="4" type="ORF">MHHB_P1240</name>
</gene>
<feature type="domain" description="Connectase MJ0548-like C-terminal" evidence="3">
    <location>
        <begin position="199"/>
        <end position="292"/>
    </location>
</feature>
<dbReference type="InterPro" id="IPR057377">
    <property type="entry name" value="MJ0548_C"/>
</dbReference>
<comment type="caution">
    <text evidence="4">The sequence shown here is derived from an EMBL/GenBank/DDBJ whole genome shotgun (WGS) entry which is preliminary data.</text>
</comment>
<dbReference type="PIRSF" id="PIRSF019262">
    <property type="entry name" value="UCP019262"/>
    <property type="match status" value="1"/>
</dbReference>